<comment type="caution">
    <text evidence="2">The sequence shown here is derived from an EMBL/GenBank/DDBJ whole genome shotgun (WGS) entry which is preliminary data.</text>
</comment>
<feature type="compositionally biased region" description="Basic and acidic residues" evidence="1">
    <location>
        <begin position="206"/>
        <end position="227"/>
    </location>
</feature>
<keyword evidence="3" id="KW-1185">Reference proteome</keyword>
<dbReference type="EMBL" id="SWFS01000007">
    <property type="protein sequence ID" value="KAA8917816.1"/>
    <property type="molecule type" value="Genomic_DNA"/>
</dbReference>
<feature type="compositionally biased region" description="Basic residues" evidence="1">
    <location>
        <begin position="33"/>
        <end position="43"/>
    </location>
</feature>
<protein>
    <submittedName>
        <fullName evidence="2">Uncharacterized protein</fullName>
    </submittedName>
</protein>
<organism evidence="2 3">
    <name type="scientific">Trichomonascus ciferrii</name>
    <dbReference type="NCBI Taxonomy" id="44093"/>
    <lineage>
        <taxon>Eukaryota</taxon>
        <taxon>Fungi</taxon>
        <taxon>Dikarya</taxon>
        <taxon>Ascomycota</taxon>
        <taxon>Saccharomycotina</taxon>
        <taxon>Dipodascomycetes</taxon>
        <taxon>Dipodascales</taxon>
        <taxon>Trichomonascaceae</taxon>
        <taxon>Trichomonascus</taxon>
        <taxon>Trichomonascus ciferrii complex</taxon>
    </lineage>
</organism>
<evidence type="ECO:0000313" key="2">
    <source>
        <dbReference type="EMBL" id="KAA8917816.1"/>
    </source>
</evidence>
<dbReference type="VEuPathDB" id="FungiDB:TRICI_000018"/>
<sequence length="292" mass="34290">MEEQSDEEFTPSVKGPGMSKRPITQPTTVAGRKAAKHHKRKQVQRFSEEETRALIAWLDEGDNFDAFYHATRRTKSTEELSLHLMRELGTERSGMTLRNKLMDMRAKFLALARDERDKGYSLKTCEEYFPGYADFKSIMERRDNFTQSDLEPAKSSDEYEDDDDDEIVAEKPSFDVSHQSIETVDRPMKKQRRSTGLMPTSGPTPRRQDDYATRERERHEMERERHQLEMRRQQLEIERLEREAEVHELRLENEKARLEKEKSIRTLRDELIATLSDSTDNHVKLGLLNALK</sequence>
<reference evidence="2" key="1">
    <citation type="journal article" date="2019" name="G3 (Bethesda)">
        <title>Genome Assemblies of Two Rare Opportunistic Yeast Pathogens: Diutina rugosa (syn. Candida rugosa) and Trichomonascus ciferrii (syn. Candida ciferrii).</title>
        <authorList>
            <person name="Mixao V."/>
            <person name="Saus E."/>
            <person name="Hansen A.P."/>
            <person name="Lass-Florl C."/>
            <person name="Gabaldon T."/>
        </authorList>
    </citation>
    <scope>NUCLEOTIDE SEQUENCE</scope>
    <source>
        <strain evidence="2">CBS 4856</strain>
    </source>
</reference>
<gene>
    <name evidence="2" type="ORF">TRICI_000018</name>
</gene>
<dbReference type="Proteomes" id="UP000761534">
    <property type="component" value="Unassembled WGS sequence"/>
</dbReference>
<dbReference type="AlphaFoldDB" id="A0A642VEK9"/>
<feature type="region of interest" description="Disordered" evidence="1">
    <location>
        <begin position="146"/>
        <end position="165"/>
    </location>
</feature>
<feature type="region of interest" description="Disordered" evidence="1">
    <location>
        <begin position="171"/>
        <end position="227"/>
    </location>
</feature>
<feature type="region of interest" description="Disordered" evidence="1">
    <location>
        <begin position="1"/>
        <end position="45"/>
    </location>
</feature>
<proteinExistence type="predicted"/>
<evidence type="ECO:0000313" key="3">
    <source>
        <dbReference type="Proteomes" id="UP000761534"/>
    </source>
</evidence>
<name>A0A642VEK9_9ASCO</name>
<accession>A0A642VEK9</accession>
<evidence type="ECO:0000256" key="1">
    <source>
        <dbReference type="SAM" id="MobiDB-lite"/>
    </source>
</evidence>